<gene>
    <name evidence="3" type="ORF">BpHYR1_054028</name>
</gene>
<dbReference type="GO" id="GO:0005829">
    <property type="term" value="C:cytosol"/>
    <property type="evidence" value="ECO:0007669"/>
    <property type="project" value="TreeGrafter"/>
</dbReference>
<evidence type="ECO:0000259" key="2">
    <source>
        <dbReference type="PROSITE" id="PS51205"/>
    </source>
</evidence>
<feature type="compositionally biased region" description="Low complexity" evidence="1">
    <location>
        <begin position="295"/>
        <end position="306"/>
    </location>
</feature>
<feature type="compositionally biased region" description="Polar residues" evidence="1">
    <location>
        <begin position="431"/>
        <end position="441"/>
    </location>
</feature>
<sequence>NCVSDIVNNIISSYGKSQNSGPNTDAFEIPSLNTQANDVPSNMSTISSATNSSTFYPSSLIIRNSIMITLHDLHRLLIFTRQVSKEALLIENEESNWLKTIIPNDYINDSLEKSCTFFNSNRKVNLLNPDSIDVINHLIKEPNMEDGFQILVININDKGFDCPGMLAEEKVLNDYDSYANSRTITRTNKQKNKSKKIDLDNSFEPSIKPRPDSATDRDDFRSRHDGSVEGISEACETTECHSLSSNDDDVDNDQNEVNQLENESLSDFDNFSARNTPIISGRDTPSSHSHEDLQNISSSRNSNANNTVQNISNVNSLGNIVVNTPSLNANGARGPQLPATEPKTNREDINDKFCKFEINKINPSKEEQSETGWSLDADASESVINEPINDRLGIDDNSAVARYVSQRSGPGSSSTISSSSNNQSNLINFSEQDYSLNSNMPNRNASSSNSLNNPSSQSNHNGLMTNTNPISNETDQNLDDHCSVVSDSAAWSTEMNNNSDSDFESNSPSKYTPYSTFSSNSSSIHPALNQSLLNDYVQSTQSLQNPYAPNTSIMPNYSISYSSSASSAINILPNNTESNKRPEVESSNLTNSTKNRLSSIFNNSNSVKFSISSTIEKLSNSSNGKKSAIHRFSLFNKSKNALIQNSEPLTSNNSLAPNDNQNNLTSSQAEDVDSILKKYQSKSTPQPVQLKQQLSVNETQLVDLSTTENLTKNVPESSLPNQNMLLEPVNLEQSKSFLDAKKKLRLVLSWPDCMPYNYAPNNYLKNNKDNFLVMYLKIQLYDSISLQDKEKEAQLYETIRCVSVYSDQECRKLLRSLKKDYIRRLYYMTYLTKSKQNILYTLNLVEKLLQRAEWQQKLRTNHFSSVITLFFLETKENEQQIYKFINEFRQMVAVDEKYDLFKKYLQQLKSEYDAILNGCHDEMVELCHLSLERLLLSKVYSFVMYPNGELDHDKDNMVSECLRELANVITPSHPLIGISPIYINCMLLIQNLLAIAKSPVCADDLHPVLIYVIIMANPPTFLSNVQYIEGFYGKQLELEDYYWAQFIFAFSYIKANMLNKQ</sequence>
<dbReference type="Gene3D" id="1.20.1050.80">
    <property type="entry name" value="VPS9 domain"/>
    <property type="match status" value="1"/>
</dbReference>
<proteinExistence type="predicted"/>
<feature type="region of interest" description="Disordered" evidence="1">
    <location>
        <begin position="187"/>
        <end position="309"/>
    </location>
</feature>
<dbReference type="GO" id="GO:0031267">
    <property type="term" value="F:small GTPase binding"/>
    <property type="evidence" value="ECO:0007669"/>
    <property type="project" value="TreeGrafter"/>
</dbReference>
<feature type="domain" description="VPS9" evidence="2">
    <location>
        <begin position="929"/>
        <end position="1061"/>
    </location>
</feature>
<feature type="compositionally biased region" description="Low complexity" evidence="1">
    <location>
        <begin position="405"/>
        <end position="430"/>
    </location>
</feature>
<feature type="non-terminal residue" evidence="3">
    <location>
        <position position="1"/>
    </location>
</feature>
<dbReference type="EMBL" id="REGN01006246">
    <property type="protein sequence ID" value="RNA10284.1"/>
    <property type="molecule type" value="Genomic_DNA"/>
</dbReference>
<dbReference type="SUPFAM" id="SSF109993">
    <property type="entry name" value="VPS9 domain"/>
    <property type="match status" value="1"/>
</dbReference>
<dbReference type="PANTHER" id="PTHR23101">
    <property type="entry name" value="RAB GDP/GTP EXCHANGE FACTOR"/>
    <property type="match status" value="1"/>
</dbReference>
<dbReference type="Pfam" id="PF02204">
    <property type="entry name" value="VPS9"/>
    <property type="match status" value="1"/>
</dbReference>
<feature type="compositionally biased region" description="Low complexity" evidence="1">
    <location>
        <begin position="442"/>
        <end position="461"/>
    </location>
</feature>
<dbReference type="PANTHER" id="PTHR23101:SF25">
    <property type="entry name" value="GTPASE-ACTIVATING PROTEIN AND VPS9 DOMAIN-CONTAINING PROTEIN 1"/>
    <property type="match status" value="1"/>
</dbReference>
<feature type="region of interest" description="Disordered" evidence="1">
    <location>
        <begin position="648"/>
        <end position="671"/>
    </location>
</feature>
<feature type="region of interest" description="Disordered" evidence="1">
    <location>
        <begin position="493"/>
        <end position="520"/>
    </location>
</feature>
<evidence type="ECO:0000313" key="4">
    <source>
        <dbReference type="Proteomes" id="UP000276133"/>
    </source>
</evidence>
<accession>A0A3M7QGK0</accession>
<dbReference type="InterPro" id="IPR045046">
    <property type="entry name" value="Vps9-like"/>
</dbReference>
<evidence type="ECO:0000313" key="3">
    <source>
        <dbReference type="EMBL" id="RNA10284.1"/>
    </source>
</evidence>
<feature type="compositionally biased region" description="Low complexity" evidence="1">
    <location>
        <begin position="496"/>
        <end position="520"/>
    </location>
</feature>
<feature type="compositionally biased region" description="Polar residues" evidence="1">
    <location>
        <begin position="462"/>
        <end position="475"/>
    </location>
</feature>
<comment type="caution">
    <text evidence="3">The sequence shown here is derived from an EMBL/GenBank/DDBJ whole genome shotgun (WGS) entry which is preliminary data.</text>
</comment>
<dbReference type="GO" id="GO:0016192">
    <property type="term" value="P:vesicle-mediated transport"/>
    <property type="evidence" value="ECO:0007669"/>
    <property type="project" value="InterPro"/>
</dbReference>
<name>A0A3M7QGK0_BRAPC</name>
<dbReference type="InterPro" id="IPR037191">
    <property type="entry name" value="VPS9_dom_sf"/>
</dbReference>
<dbReference type="STRING" id="10195.A0A3M7QGK0"/>
<organism evidence="3 4">
    <name type="scientific">Brachionus plicatilis</name>
    <name type="common">Marine rotifer</name>
    <name type="synonym">Brachionus muelleri</name>
    <dbReference type="NCBI Taxonomy" id="10195"/>
    <lineage>
        <taxon>Eukaryota</taxon>
        <taxon>Metazoa</taxon>
        <taxon>Spiralia</taxon>
        <taxon>Gnathifera</taxon>
        <taxon>Rotifera</taxon>
        <taxon>Eurotatoria</taxon>
        <taxon>Monogononta</taxon>
        <taxon>Pseudotrocha</taxon>
        <taxon>Ploima</taxon>
        <taxon>Brachionidae</taxon>
        <taxon>Brachionus</taxon>
    </lineage>
</organism>
<dbReference type="SMART" id="SM00167">
    <property type="entry name" value="VPS9"/>
    <property type="match status" value="1"/>
</dbReference>
<feature type="compositionally biased region" description="Basic and acidic residues" evidence="1">
    <location>
        <begin position="207"/>
        <end position="227"/>
    </location>
</feature>
<dbReference type="GO" id="GO:0030139">
    <property type="term" value="C:endocytic vesicle"/>
    <property type="evidence" value="ECO:0007669"/>
    <property type="project" value="TreeGrafter"/>
</dbReference>
<dbReference type="OrthoDB" id="10264848at2759"/>
<feature type="region of interest" description="Disordered" evidence="1">
    <location>
        <begin position="404"/>
        <end position="479"/>
    </location>
</feature>
<feature type="compositionally biased region" description="Polar residues" evidence="1">
    <location>
        <begin position="260"/>
        <end position="287"/>
    </location>
</feature>
<dbReference type="InterPro" id="IPR003123">
    <property type="entry name" value="VPS9"/>
</dbReference>
<dbReference type="Proteomes" id="UP000276133">
    <property type="component" value="Unassembled WGS sequence"/>
</dbReference>
<keyword evidence="4" id="KW-1185">Reference proteome</keyword>
<evidence type="ECO:0000256" key="1">
    <source>
        <dbReference type="SAM" id="MobiDB-lite"/>
    </source>
</evidence>
<dbReference type="AlphaFoldDB" id="A0A3M7QGK0"/>
<dbReference type="PROSITE" id="PS51205">
    <property type="entry name" value="VPS9"/>
    <property type="match status" value="1"/>
</dbReference>
<feature type="compositionally biased region" description="Polar residues" evidence="1">
    <location>
        <begin position="648"/>
        <end position="669"/>
    </location>
</feature>
<reference evidence="3 4" key="1">
    <citation type="journal article" date="2018" name="Sci. Rep.">
        <title>Genomic signatures of local adaptation to the degree of environmental predictability in rotifers.</title>
        <authorList>
            <person name="Franch-Gras L."/>
            <person name="Hahn C."/>
            <person name="Garcia-Roger E.M."/>
            <person name="Carmona M.J."/>
            <person name="Serra M."/>
            <person name="Gomez A."/>
        </authorList>
    </citation>
    <scope>NUCLEOTIDE SEQUENCE [LARGE SCALE GENOMIC DNA]</scope>
    <source>
        <strain evidence="3">HYR1</strain>
    </source>
</reference>
<dbReference type="GO" id="GO:0005085">
    <property type="term" value="F:guanyl-nucleotide exchange factor activity"/>
    <property type="evidence" value="ECO:0007669"/>
    <property type="project" value="InterPro"/>
</dbReference>
<protein>
    <submittedName>
        <fullName evidence="3">GTPase-activating and VPS9 domain-containing 1</fullName>
    </submittedName>
</protein>